<sequence>MSTTALMTATTTASSATATCTTAVPGKYGRVPVDACNSNYYFDPSFAANLAFCMLFGLTTIAHLAQAVLFKKATLQRFCWVAIMGATWETIAFAFKTLGSHDQQNLTYLTVGQILFLLAPLWINAFVYMGVARMVYFGMPSQKLLGIKAVRMTLLFVWLDVILFLVQGTGGVMLSNTDADSDTIDIGMKVYMAGVALQLAVVLVFSGITVFFYFKLRQLEGRSMGCMKWLIWTMVAVLMLIVVGILCPFTCYQADKVKTRIVYRLVEFGPGVNAHNTLLIHEGYPLGLDATPILIALVLLNIMHPGFVLRGPESEFPKLSRKEKKALKEQKKQAKKDRKAGVQQLEELSIDKRSSSSRQVV</sequence>
<evidence type="ECO:0000313" key="9">
    <source>
        <dbReference type="Proteomes" id="UP000746612"/>
    </source>
</evidence>
<dbReference type="Proteomes" id="UP000746612">
    <property type="component" value="Unassembled WGS sequence"/>
</dbReference>
<feature type="transmembrane region" description="Helical" evidence="6">
    <location>
        <begin position="190"/>
        <end position="214"/>
    </location>
</feature>
<reference evidence="7" key="2">
    <citation type="submission" date="2021-03" db="EMBL/GenBank/DDBJ databases">
        <authorList>
            <person name="Alouane T."/>
            <person name="Langin T."/>
            <person name="Bonhomme L."/>
        </authorList>
    </citation>
    <scope>NUCLEOTIDE SEQUENCE</scope>
    <source>
        <strain evidence="7">MDC_Fg202</strain>
    </source>
</reference>
<dbReference type="PANTHER" id="PTHR31465">
    <property type="entry name" value="PROTEIN RTA1-RELATED"/>
    <property type="match status" value="1"/>
</dbReference>
<organism evidence="7 9">
    <name type="scientific">Gibberella zeae</name>
    <name type="common">Wheat head blight fungus</name>
    <name type="synonym">Fusarium graminearum</name>
    <dbReference type="NCBI Taxonomy" id="5518"/>
    <lineage>
        <taxon>Eukaryota</taxon>
        <taxon>Fungi</taxon>
        <taxon>Dikarya</taxon>
        <taxon>Ascomycota</taxon>
        <taxon>Pezizomycotina</taxon>
        <taxon>Sordariomycetes</taxon>
        <taxon>Hypocreomycetidae</taxon>
        <taxon>Hypocreales</taxon>
        <taxon>Nectriaceae</taxon>
        <taxon>Fusarium</taxon>
    </lineage>
</organism>
<gene>
    <name evidence="8" type="ORF">FUG_LOCUS337072</name>
    <name evidence="7" type="ORF">MDCFG202_LOCUS34089</name>
</gene>
<dbReference type="GO" id="GO:0016020">
    <property type="term" value="C:membrane"/>
    <property type="evidence" value="ECO:0007669"/>
    <property type="project" value="UniProtKB-SubCell"/>
</dbReference>
<accession>A0A2H3HLB5</accession>
<evidence type="ECO:0000256" key="1">
    <source>
        <dbReference type="ARBA" id="ARBA00004141"/>
    </source>
</evidence>
<dbReference type="AlphaFoldDB" id="A0A2H3HLB5"/>
<feature type="transmembrane region" description="Helical" evidence="6">
    <location>
        <begin position="226"/>
        <end position="246"/>
    </location>
</feature>
<feature type="transmembrane region" description="Helical" evidence="6">
    <location>
        <begin position="107"/>
        <end position="131"/>
    </location>
</feature>
<evidence type="ECO:0000256" key="5">
    <source>
        <dbReference type="SAM" id="MobiDB-lite"/>
    </source>
</evidence>
<feature type="transmembrane region" description="Helical" evidence="6">
    <location>
        <begin position="46"/>
        <end position="65"/>
    </location>
</feature>
<feature type="transmembrane region" description="Helical" evidence="6">
    <location>
        <begin position="77"/>
        <end position="95"/>
    </location>
</feature>
<evidence type="ECO:0000313" key="7">
    <source>
        <dbReference type="EMBL" id="CAG1966655.1"/>
    </source>
</evidence>
<comment type="subcellular location">
    <subcellularLocation>
        <location evidence="1">Membrane</location>
        <topology evidence="1">Multi-pass membrane protein</topology>
    </subcellularLocation>
</comment>
<keyword evidence="4 6" id="KW-0472">Membrane</keyword>
<name>A0A2H3HLB5_GIBZA</name>
<keyword evidence="2 6" id="KW-0812">Transmembrane</keyword>
<dbReference type="InterPro" id="IPR007568">
    <property type="entry name" value="RTA1"/>
</dbReference>
<dbReference type="Pfam" id="PF04479">
    <property type="entry name" value="RTA1"/>
    <property type="match status" value="1"/>
</dbReference>
<proteinExistence type="predicted"/>
<evidence type="ECO:0000256" key="4">
    <source>
        <dbReference type="ARBA" id="ARBA00023136"/>
    </source>
</evidence>
<evidence type="ECO:0000313" key="8">
    <source>
        <dbReference type="EMBL" id="VIO59265.1"/>
    </source>
</evidence>
<protein>
    <submittedName>
        <fullName evidence="7">Uncharacterized protein</fullName>
    </submittedName>
</protein>
<feature type="region of interest" description="Disordered" evidence="5">
    <location>
        <begin position="327"/>
        <end position="361"/>
    </location>
</feature>
<keyword evidence="3 6" id="KW-1133">Transmembrane helix</keyword>
<evidence type="ECO:0000256" key="6">
    <source>
        <dbReference type="SAM" id="Phobius"/>
    </source>
</evidence>
<dbReference type="EMBL" id="CAAKMV010000138">
    <property type="protein sequence ID" value="VIO59265.1"/>
    <property type="molecule type" value="Genomic_DNA"/>
</dbReference>
<reference evidence="8" key="1">
    <citation type="submission" date="2019-04" db="EMBL/GenBank/DDBJ databases">
        <authorList>
            <person name="Melise S."/>
            <person name="Noan J."/>
            <person name="Okalmin O."/>
        </authorList>
    </citation>
    <scope>NUCLEOTIDE SEQUENCE</scope>
    <source>
        <strain evidence="8">FN9</strain>
    </source>
</reference>
<feature type="transmembrane region" description="Helical" evidence="6">
    <location>
        <begin position="152"/>
        <end position="170"/>
    </location>
</feature>
<evidence type="ECO:0000256" key="2">
    <source>
        <dbReference type="ARBA" id="ARBA00022692"/>
    </source>
</evidence>
<dbReference type="EMBL" id="CAJPIJ010000071">
    <property type="protein sequence ID" value="CAG1966655.1"/>
    <property type="molecule type" value="Genomic_DNA"/>
</dbReference>
<dbReference type="PANTHER" id="PTHR31465:SF15">
    <property type="entry name" value="LIPID TRANSPORTER ATNI-RELATED"/>
    <property type="match status" value="1"/>
</dbReference>
<evidence type="ECO:0000256" key="3">
    <source>
        <dbReference type="ARBA" id="ARBA00022989"/>
    </source>
</evidence>